<evidence type="ECO:0000256" key="2">
    <source>
        <dbReference type="ARBA" id="ARBA00022980"/>
    </source>
</evidence>
<dbReference type="GO" id="GO:1990904">
    <property type="term" value="C:ribonucleoprotein complex"/>
    <property type="evidence" value="ECO:0007669"/>
    <property type="project" value="UniProtKB-KW"/>
</dbReference>
<dbReference type="Proteomes" id="UP000177418">
    <property type="component" value="Unassembled WGS sequence"/>
</dbReference>
<dbReference type="AlphaFoldDB" id="A0A1F7JG41"/>
<dbReference type="GO" id="GO:0005737">
    <property type="term" value="C:cytoplasm"/>
    <property type="evidence" value="ECO:0007669"/>
    <property type="project" value="UniProtKB-ARBA"/>
</dbReference>
<reference evidence="6 7" key="1">
    <citation type="journal article" date="2016" name="Nat. Commun.">
        <title>Thousands of microbial genomes shed light on interconnected biogeochemical processes in an aquifer system.</title>
        <authorList>
            <person name="Anantharaman K."/>
            <person name="Brown C.T."/>
            <person name="Hug L.A."/>
            <person name="Sharon I."/>
            <person name="Castelle C.J."/>
            <person name="Probst A.J."/>
            <person name="Thomas B.C."/>
            <person name="Singh A."/>
            <person name="Wilkins M.J."/>
            <person name="Karaoz U."/>
            <person name="Brodie E.L."/>
            <person name="Williams K.H."/>
            <person name="Hubbard S.S."/>
            <person name="Banfield J.F."/>
        </authorList>
    </citation>
    <scope>NUCLEOTIDE SEQUENCE [LARGE SCALE GENOMIC DNA]</scope>
</reference>
<accession>A0A1F7JG41</accession>
<dbReference type="GO" id="GO:0019843">
    <property type="term" value="F:rRNA binding"/>
    <property type="evidence" value="ECO:0007669"/>
    <property type="project" value="UniProtKB-UniRule"/>
</dbReference>
<keyword evidence="4 5" id="KW-0699">rRNA-binding</keyword>
<comment type="caution">
    <text evidence="6">The sequence shown here is derived from an EMBL/GenBank/DDBJ whole genome shotgun (WGS) entry which is preliminary data.</text>
</comment>
<comment type="similarity">
    <text evidence="1 4 5">Belongs to the bacterial ribosomal protein bL21 family.</text>
</comment>
<keyword evidence="3 4" id="KW-0687">Ribonucleoprotein</keyword>
<evidence type="ECO:0000313" key="6">
    <source>
        <dbReference type="EMBL" id="OGK54587.1"/>
    </source>
</evidence>
<evidence type="ECO:0000256" key="3">
    <source>
        <dbReference type="ARBA" id="ARBA00023274"/>
    </source>
</evidence>
<dbReference type="InterPro" id="IPR001787">
    <property type="entry name" value="Ribosomal_bL21"/>
</dbReference>
<dbReference type="GO" id="GO:0005840">
    <property type="term" value="C:ribosome"/>
    <property type="evidence" value="ECO:0007669"/>
    <property type="project" value="UniProtKB-KW"/>
</dbReference>
<organism evidence="6 7">
    <name type="scientific">Candidatus Roizmanbacteria bacterium RIFCSPLOWO2_02_FULL_36_11</name>
    <dbReference type="NCBI Taxonomy" id="1802071"/>
    <lineage>
        <taxon>Bacteria</taxon>
        <taxon>Candidatus Roizmaniibacteriota</taxon>
    </lineage>
</organism>
<dbReference type="GO" id="GO:0006412">
    <property type="term" value="P:translation"/>
    <property type="evidence" value="ECO:0007669"/>
    <property type="project" value="UniProtKB-UniRule"/>
</dbReference>
<sequence length="102" mass="11597">MTFAVIKSGNKQYFVREGEEIYVDNLNKKEGEKIELETLLISDDDGAKLDLGTPNAKSKVSVQVLQNLKGDKVRVARFKSKTRYHKVKGFRAKLSKIKILKI</sequence>
<dbReference type="InterPro" id="IPR036164">
    <property type="entry name" value="bL21-like_sf"/>
</dbReference>
<keyword evidence="4 5" id="KW-0694">RNA-binding</keyword>
<evidence type="ECO:0000256" key="4">
    <source>
        <dbReference type="HAMAP-Rule" id="MF_01363"/>
    </source>
</evidence>
<name>A0A1F7JG41_9BACT</name>
<gene>
    <name evidence="4" type="primary">rplU</name>
    <name evidence="6" type="ORF">A3H78_01740</name>
</gene>
<dbReference type="PANTHER" id="PTHR21349:SF0">
    <property type="entry name" value="LARGE RIBOSOMAL SUBUNIT PROTEIN BL21M"/>
    <property type="match status" value="1"/>
</dbReference>
<proteinExistence type="inferred from homology"/>
<comment type="subunit">
    <text evidence="4">Part of the 50S ribosomal subunit. Contacts protein L20.</text>
</comment>
<dbReference type="HAMAP" id="MF_01363">
    <property type="entry name" value="Ribosomal_bL21"/>
    <property type="match status" value="1"/>
</dbReference>
<evidence type="ECO:0000256" key="1">
    <source>
        <dbReference type="ARBA" id="ARBA00008563"/>
    </source>
</evidence>
<dbReference type="Pfam" id="PF00829">
    <property type="entry name" value="Ribosomal_L21p"/>
    <property type="match status" value="1"/>
</dbReference>
<protein>
    <recommendedName>
        <fullName evidence="4">Large ribosomal subunit protein bL21</fullName>
    </recommendedName>
</protein>
<dbReference type="GO" id="GO:0003735">
    <property type="term" value="F:structural constituent of ribosome"/>
    <property type="evidence" value="ECO:0007669"/>
    <property type="project" value="InterPro"/>
</dbReference>
<dbReference type="InterPro" id="IPR028909">
    <property type="entry name" value="bL21-like"/>
</dbReference>
<dbReference type="SUPFAM" id="SSF141091">
    <property type="entry name" value="L21p-like"/>
    <property type="match status" value="1"/>
</dbReference>
<evidence type="ECO:0000256" key="5">
    <source>
        <dbReference type="RuleBase" id="RU000562"/>
    </source>
</evidence>
<dbReference type="NCBIfam" id="TIGR00061">
    <property type="entry name" value="L21"/>
    <property type="match status" value="1"/>
</dbReference>
<evidence type="ECO:0000313" key="7">
    <source>
        <dbReference type="Proteomes" id="UP000177418"/>
    </source>
</evidence>
<dbReference type="EMBL" id="MGAV01000014">
    <property type="protein sequence ID" value="OGK54587.1"/>
    <property type="molecule type" value="Genomic_DNA"/>
</dbReference>
<comment type="function">
    <text evidence="4 5">This protein binds to 23S rRNA in the presence of protein L20.</text>
</comment>
<dbReference type="PANTHER" id="PTHR21349">
    <property type="entry name" value="50S RIBOSOMAL PROTEIN L21"/>
    <property type="match status" value="1"/>
</dbReference>
<keyword evidence="2 4" id="KW-0689">Ribosomal protein</keyword>